<dbReference type="GO" id="GO:0044774">
    <property type="term" value="P:mitotic DNA integrity checkpoint signaling"/>
    <property type="evidence" value="ECO:0007669"/>
    <property type="project" value="TreeGrafter"/>
</dbReference>
<organism evidence="1">
    <name type="scientific">Bactrocera latifrons</name>
    <name type="common">Malaysian fruit fly</name>
    <name type="synonym">Chaetodacus latifrons</name>
    <dbReference type="NCBI Taxonomy" id="174628"/>
    <lineage>
        <taxon>Eukaryota</taxon>
        <taxon>Metazoa</taxon>
        <taxon>Ecdysozoa</taxon>
        <taxon>Arthropoda</taxon>
        <taxon>Hexapoda</taxon>
        <taxon>Insecta</taxon>
        <taxon>Pterygota</taxon>
        <taxon>Neoptera</taxon>
        <taxon>Endopterygota</taxon>
        <taxon>Diptera</taxon>
        <taxon>Brachycera</taxon>
        <taxon>Muscomorpha</taxon>
        <taxon>Tephritoidea</taxon>
        <taxon>Tephritidae</taxon>
        <taxon>Bactrocera</taxon>
        <taxon>Bactrocera</taxon>
    </lineage>
</organism>
<dbReference type="GO" id="GO:0000014">
    <property type="term" value="F:single-stranded DNA endodeoxyribonuclease activity"/>
    <property type="evidence" value="ECO:0007669"/>
    <property type="project" value="TreeGrafter"/>
</dbReference>
<dbReference type="InterPro" id="IPR036397">
    <property type="entry name" value="RNaseH_sf"/>
</dbReference>
<gene>
    <name evidence="1" type="primary">mariner\T_7</name>
    <name evidence="1" type="ORF">c7_g5_i1</name>
</gene>
<dbReference type="GO" id="GO:0000729">
    <property type="term" value="P:DNA double-strand break processing"/>
    <property type="evidence" value="ECO:0007669"/>
    <property type="project" value="TreeGrafter"/>
</dbReference>
<dbReference type="GO" id="GO:0042800">
    <property type="term" value="F:histone H3K4 methyltransferase activity"/>
    <property type="evidence" value="ECO:0007669"/>
    <property type="project" value="TreeGrafter"/>
</dbReference>
<dbReference type="GO" id="GO:0044547">
    <property type="term" value="F:DNA topoisomerase binding"/>
    <property type="evidence" value="ECO:0007669"/>
    <property type="project" value="TreeGrafter"/>
</dbReference>
<dbReference type="GO" id="GO:0006303">
    <property type="term" value="P:double-strand break repair via nonhomologous end joining"/>
    <property type="evidence" value="ECO:0007669"/>
    <property type="project" value="TreeGrafter"/>
</dbReference>
<dbReference type="GO" id="GO:0031297">
    <property type="term" value="P:replication fork processing"/>
    <property type="evidence" value="ECO:0007669"/>
    <property type="project" value="TreeGrafter"/>
</dbReference>
<dbReference type="PANTHER" id="PTHR46060:SF2">
    <property type="entry name" value="HISTONE-LYSINE N-METHYLTRANSFERASE SETMAR"/>
    <property type="match status" value="1"/>
</dbReference>
<dbReference type="GO" id="GO:0003690">
    <property type="term" value="F:double-stranded DNA binding"/>
    <property type="evidence" value="ECO:0007669"/>
    <property type="project" value="TreeGrafter"/>
</dbReference>
<name>A0A0K8TZI7_BACLA</name>
<dbReference type="InterPro" id="IPR052709">
    <property type="entry name" value="Transposase-MT_Hybrid"/>
</dbReference>
<dbReference type="GO" id="GO:0003697">
    <property type="term" value="F:single-stranded DNA binding"/>
    <property type="evidence" value="ECO:0007669"/>
    <property type="project" value="TreeGrafter"/>
</dbReference>
<proteinExistence type="predicted"/>
<accession>A0A0K8TZI7</accession>
<dbReference type="GO" id="GO:0035861">
    <property type="term" value="C:site of double-strand break"/>
    <property type="evidence" value="ECO:0007669"/>
    <property type="project" value="TreeGrafter"/>
</dbReference>
<dbReference type="GO" id="GO:0046975">
    <property type="term" value="F:histone H3K36 methyltransferase activity"/>
    <property type="evidence" value="ECO:0007669"/>
    <property type="project" value="TreeGrafter"/>
</dbReference>
<dbReference type="GO" id="GO:0005634">
    <property type="term" value="C:nucleus"/>
    <property type="evidence" value="ECO:0007669"/>
    <property type="project" value="TreeGrafter"/>
</dbReference>
<dbReference type="Gene3D" id="3.30.420.10">
    <property type="entry name" value="Ribonuclease H-like superfamily/Ribonuclease H"/>
    <property type="match status" value="1"/>
</dbReference>
<dbReference type="EMBL" id="GDHF01032452">
    <property type="protein sequence ID" value="JAI19862.1"/>
    <property type="molecule type" value="Transcribed_RNA"/>
</dbReference>
<dbReference type="AlphaFoldDB" id="A0A0K8TZI7"/>
<sequence>MIQFAIFSLLKRNEIELFLKRMIAEDEKWIKYNYKLRKRSRSKRNEAFQIVAKPGLMPRKVMLSVWWDCKGIIYYRLPVEIINSIFCCQQVIRLKQAVENKRPEMFIN</sequence>
<dbReference type="GO" id="GO:0000793">
    <property type="term" value="C:condensed chromosome"/>
    <property type="evidence" value="ECO:0007669"/>
    <property type="project" value="TreeGrafter"/>
</dbReference>
<protein>
    <submittedName>
        <fullName evidence="1">Mariner Mos1 transposase</fullName>
    </submittedName>
</protein>
<evidence type="ECO:0000313" key="1">
    <source>
        <dbReference type="EMBL" id="JAI19862.1"/>
    </source>
</evidence>
<dbReference type="GO" id="GO:0015074">
    <property type="term" value="P:DNA integration"/>
    <property type="evidence" value="ECO:0007669"/>
    <property type="project" value="TreeGrafter"/>
</dbReference>
<dbReference type="PANTHER" id="PTHR46060">
    <property type="entry name" value="MARINER MOS1 TRANSPOSASE-LIKE PROTEIN"/>
    <property type="match status" value="1"/>
</dbReference>
<reference evidence="1" key="1">
    <citation type="submission" date="2015-06" db="EMBL/GenBank/DDBJ databases">
        <authorList>
            <person name="Hoefler B.C."/>
            <person name="Straight P.D."/>
        </authorList>
    </citation>
    <scope>NUCLEOTIDE SEQUENCE</scope>
</reference>
<dbReference type="InterPro" id="IPR001888">
    <property type="entry name" value="Transposase_1"/>
</dbReference>
<dbReference type="Pfam" id="PF01359">
    <property type="entry name" value="Transposase_1"/>
    <property type="match status" value="1"/>
</dbReference>